<keyword evidence="3" id="KW-1185">Reference proteome</keyword>
<dbReference type="OrthoDB" id="9131747at2"/>
<proteinExistence type="predicted"/>
<dbReference type="EMBL" id="CP042582">
    <property type="protein sequence ID" value="QEX23964.1"/>
    <property type="molecule type" value="Genomic_DNA"/>
</dbReference>
<dbReference type="PROSITE" id="PS51257">
    <property type="entry name" value="PROKAR_LIPOPROTEIN"/>
    <property type="match status" value="1"/>
</dbReference>
<gene>
    <name evidence="2" type="ORF">FRZ61_39050</name>
</gene>
<dbReference type="KEGG" id="hadh:FRZ61_39050"/>
<sequence length="107" mass="11107">MRIHDRRAALVAVIAMGVLGLSACGKSNNVEGNTYLANGGAMSIQFKSDGKAAVALGPMTGDCSYVQKDKTVSITCEGEQADFTLNDDGSLNGPPDGMIGRLEKKAN</sequence>
<evidence type="ECO:0000313" key="3">
    <source>
        <dbReference type="Proteomes" id="UP000325797"/>
    </source>
</evidence>
<evidence type="ECO:0000256" key="1">
    <source>
        <dbReference type="SAM" id="MobiDB-lite"/>
    </source>
</evidence>
<dbReference type="Proteomes" id="UP000325797">
    <property type="component" value="Chromosome"/>
</dbReference>
<protein>
    <recommendedName>
        <fullName evidence="4">Lipoprotein</fullName>
    </recommendedName>
</protein>
<accession>A0A5J6N3L3</accession>
<organism evidence="2 3">
    <name type="scientific">Hypericibacter adhaerens</name>
    <dbReference type="NCBI Taxonomy" id="2602016"/>
    <lineage>
        <taxon>Bacteria</taxon>
        <taxon>Pseudomonadati</taxon>
        <taxon>Pseudomonadota</taxon>
        <taxon>Alphaproteobacteria</taxon>
        <taxon>Rhodospirillales</taxon>
        <taxon>Dongiaceae</taxon>
        <taxon>Hypericibacter</taxon>
    </lineage>
</organism>
<dbReference type="RefSeq" id="WP_151119287.1">
    <property type="nucleotide sequence ID" value="NZ_CP042582.1"/>
</dbReference>
<reference evidence="2 3" key="1">
    <citation type="submission" date="2019-08" db="EMBL/GenBank/DDBJ databases">
        <title>Hyperibacter terrae gen. nov., sp. nov. and Hyperibacter viscosus sp. nov., two new members in the family Rhodospirillaceae isolated from the rhizosphere of Hypericum perforatum.</title>
        <authorList>
            <person name="Noviana Z."/>
        </authorList>
    </citation>
    <scope>NUCLEOTIDE SEQUENCE [LARGE SCALE GENOMIC DNA]</scope>
    <source>
        <strain evidence="2 3">R5959</strain>
    </source>
</reference>
<name>A0A5J6N3L3_9PROT</name>
<dbReference type="AlphaFoldDB" id="A0A5J6N3L3"/>
<evidence type="ECO:0000313" key="2">
    <source>
        <dbReference type="EMBL" id="QEX23964.1"/>
    </source>
</evidence>
<evidence type="ECO:0008006" key="4">
    <source>
        <dbReference type="Google" id="ProtNLM"/>
    </source>
</evidence>
<feature type="region of interest" description="Disordered" evidence="1">
    <location>
        <begin position="84"/>
        <end position="107"/>
    </location>
</feature>